<accession>A0AA94H5Q2</accession>
<dbReference type="InterPro" id="IPR013401">
    <property type="entry name" value="T3SS_LcrE"/>
</dbReference>
<dbReference type="SUPFAM" id="SSF140591">
    <property type="entry name" value="Type III secretion system domain"/>
    <property type="match status" value="1"/>
</dbReference>
<dbReference type="InterPro" id="IPR010812">
    <property type="entry name" value="HrpJ-like"/>
</dbReference>
<dbReference type="Proteomes" id="UP000078227">
    <property type="component" value="Chromosome"/>
</dbReference>
<organism evidence="4 6">
    <name type="scientific">Kosakonia oryzae</name>
    <dbReference type="NCBI Taxonomy" id="497725"/>
    <lineage>
        <taxon>Bacteria</taxon>
        <taxon>Pseudomonadati</taxon>
        <taxon>Pseudomonadota</taxon>
        <taxon>Gammaproteobacteria</taxon>
        <taxon>Enterobacterales</taxon>
        <taxon>Enterobacteriaceae</taxon>
        <taxon>Kosakonia</taxon>
    </lineage>
</organism>
<gene>
    <name evidence="3" type="primary">sctW</name>
    <name evidence="3" type="ORF">AWR26_03785</name>
    <name evidence="4" type="ORF">SAMN05216286_3553</name>
</gene>
<dbReference type="KEGG" id="kor:AWR26_03785"/>
<evidence type="ECO:0000313" key="3">
    <source>
        <dbReference type="EMBL" id="ANI81314.1"/>
    </source>
</evidence>
<dbReference type="Gene3D" id="1.10.150.630">
    <property type="match status" value="1"/>
</dbReference>
<feature type="region of interest" description="Disordered" evidence="1">
    <location>
        <begin position="27"/>
        <end position="51"/>
    </location>
</feature>
<evidence type="ECO:0000256" key="1">
    <source>
        <dbReference type="SAM" id="MobiDB-lite"/>
    </source>
</evidence>
<sequence length="389" mass="43790">MNMKIPQHYFHRQPQELRQQESLLDVLSPDEKSQSRDSSVRTRQTRVASTPGDIATLLAEKNEMQHKRDEQRVQSRNQIRRRIALTKIEHLTDLYQLLESPDPTARQQRQQKIEQLLSSDNAPDAGQWVAVTEGDPVLADTLLRAALSTAQRLGQQEKMDAISTALKTLEQTFEQEIGAGINTAEAIAAFTTHPEHKLAMRQLYYSAVIGQQSVETLFDVLLEKFGSSRFELALHTMKRALADDIAALAPSSSRRALHHIATALNDAGAISTTLVMVKDFLDHLKGKFADVTTPTDSLIRSLIGMCHNGFQSHQLTQLGPQIVGPNPLHQSFFYNQFLMLVVKLPSTLWKNDPADQQRAVKMVRTLTSEYRAWEEKARPRAAARVNESQ</sequence>
<dbReference type="EMBL" id="CP014007">
    <property type="protein sequence ID" value="ANI81314.1"/>
    <property type="molecule type" value="Genomic_DNA"/>
</dbReference>
<feature type="compositionally biased region" description="Basic and acidic residues" evidence="1">
    <location>
        <begin position="29"/>
        <end position="40"/>
    </location>
</feature>
<dbReference type="RefSeq" id="WP_064563719.1">
    <property type="nucleotide sequence ID" value="NZ_CP014007.2"/>
</dbReference>
<evidence type="ECO:0000313" key="4">
    <source>
        <dbReference type="EMBL" id="SFC87323.1"/>
    </source>
</evidence>
<dbReference type="AlphaFoldDB" id="A0AA94H5Q2"/>
<dbReference type="Proteomes" id="UP000182314">
    <property type="component" value="Unassembled WGS sequence"/>
</dbReference>
<reference evidence="4 6" key="1">
    <citation type="submission" date="2016-10" db="EMBL/GenBank/DDBJ databases">
        <authorList>
            <person name="Varghese N."/>
            <person name="Submissions S."/>
        </authorList>
    </citation>
    <scope>NUCLEOTIDE SEQUENCE [LARGE SCALE GENOMIC DNA]</scope>
    <source>
        <strain evidence="4 6">CGMCC 1.7012</strain>
    </source>
</reference>
<dbReference type="GO" id="GO:0050709">
    <property type="term" value="P:negative regulation of protein secretion"/>
    <property type="evidence" value="ECO:0007669"/>
    <property type="project" value="InterPro"/>
</dbReference>
<dbReference type="GO" id="GO:0030254">
    <property type="term" value="P:protein secretion by the type III secretion system"/>
    <property type="evidence" value="ECO:0007669"/>
    <property type="project" value="InterPro"/>
</dbReference>
<evidence type="ECO:0000259" key="2">
    <source>
        <dbReference type="Pfam" id="PF07201"/>
    </source>
</evidence>
<feature type="domain" description="Hypersensitivity response secretion-like HrpJ" evidence="2">
    <location>
        <begin position="86"/>
        <end position="225"/>
    </location>
</feature>
<proteinExistence type="predicted"/>
<reference evidence="3 5" key="2">
    <citation type="submission" date="2021-03" db="EMBL/GenBank/DDBJ databases">
        <authorList>
            <person name="Li Y."/>
            <person name="Li S."/>
            <person name="Chen M."/>
            <person name="Peng G."/>
            <person name="Tan Z."/>
            <person name="An Q."/>
        </authorList>
    </citation>
    <scope>NUCLEOTIDE SEQUENCE [LARGE SCALE GENOMIC DNA]</scope>
    <source>
        <strain evidence="3 5">Ola 51</strain>
    </source>
</reference>
<dbReference type="Pfam" id="PF07201">
    <property type="entry name" value="HrpJ"/>
    <property type="match status" value="1"/>
</dbReference>
<evidence type="ECO:0000313" key="5">
    <source>
        <dbReference type="Proteomes" id="UP000078227"/>
    </source>
</evidence>
<keyword evidence="5" id="KW-1185">Reference proteome</keyword>
<name>A0AA94H5Q2_9ENTR</name>
<dbReference type="EMBL" id="FOKO01000004">
    <property type="protein sequence ID" value="SFC87323.1"/>
    <property type="molecule type" value="Genomic_DNA"/>
</dbReference>
<dbReference type="NCBIfam" id="TIGR02568">
    <property type="entry name" value="LcrE"/>
    <property type="match status" value="1"/>
</dbReference>
<evidence type="ECO:0000313" key="6">
    <source>
        <dbReference type="Proteomes" id="UP000182314"/>
    </source>
</evidence>
<dbReference type="GO" id="GO:0009986">
    <property type="term" value="C:cell surface"/>
    <property type="evidence" value="ECO:0007669"/>
    <property type="project" value="InterPro"/>
</dbReference>
<dbReference type="GO" id="GO:0019867">
    <property type="term" value="C:outer membrane"/>
    <property type="evidence" value="ECO:0007669"/>
    <property type="project" value="InterPro"/>
</dbReference>
<protein>
    <submittedName>
        <fullName evidence="4">Type III secretion protein W</fullName>
    </submittedName>
    <submittedName>
        <fullName evidence="3">Type III secretion system gatekeeper subunit SctW</fullName>
    </submittedName>
</protein>